<dbReference type="EMBL" id="RCTF01000002">
    <property type="protein sequence ID" value="RLP81168.1"/>
    <property type="molecule type" value="Genomic_DNA"/>
</dbReference>
<comment type="caution">
    <text evidence="1">The sequence shown here is derived from an EMBL/GenBank/DDBJ whole genome shotgun (WGS) entry which is preliminary data.</text>
</comment>
<proteinExistence type="predicted"/>
<reference evidence="1 2" key="1">
    <citation type="submission" date="2018-10" db="EMBL/GenBank/DDBJ databases">
        <title>Xanthobacter tagetidis genome sequencing and assembly.</title>
        <authorList>
            <person name="Maclea K.S."/>
            <person name="Goen A.E."/>
            <person name="Fatima S.A."/>
        </authorList>
    </citation>
    <scope>NUCLEOTIDE SEQUENCE [LARGE SCALE GENOMIC DNA]</scope>
    <source>
        <strain evidence="1 2">ATCC 700314</strain>
    </source>
</reference>
<dbReference type="Proteomes" id="UP000269692">
    <property type="component" value="Unassembled WGS sequence"/>
</dbReference>
<dbReference type="Gene3D" id="3.40.190.10">
    <property type="entry name" value="Periplasmic binding protein-like II"/>
    <property type="match status" value="2"/>
</dbReference>
<dbReference type="InterPro" id="IPR027024">
    <property type="entry name" value="UCP027386_ABC_sbc_TM0202"/>
</dbReference>
<organism evidence="1 2">
    <name type="scientific">Xanthobacter tagetidis</name>
    <dbReference type="NCBI Taxonomy" id="60216"/>
    <lineage>
        <taxon>Bacteria</taxon>
        <taxon>Pseudomonadati</taxon>
        <taxon>Pseudomonadota</taxon>
        <taxon>Alphaproteobacteria</taxon>
        <taxon>Hyphomicrobiales</taxon>
        <taxon>Xanthobacteraceae</taxon>
        <taxon>Xanthobacter</taxon>
    </lineage>
</organism>
<dbReference type="PANTHER" id="PTHR30024">
    <property type="entry name" value="ALIPHATIC SULFONATES-BINDING PROTEIN-RELATED"/>
    <property type="match status" value="1"/>
</dbReference>
<dbReference type="PANTHER" id="PTHR30024:SF46">
    <property type="entry name" value="ABC TRANSPORTER, SUBSTRATE-BINDING LIPOPROTEIN"/>
    <property type="match status" value="1"/>
</dbReference>
<dbReference type="InterPro" id="IPR006311">
    <property type="entry name" value="TAT_signal"/>
</dbReference>
<keyword evidence="2" id="KW-1185">Reference proteome</keyword>
<evidence type="ECO:0000313" key="2">
    <source>
        <dbReference type="Proteomes" id="UP000269692"/>
    </source>
</evidence>
<dbReference type="AlphaFoldDB" id="A0A3L7ANW7"/>
<dbReference type="Pfam" id="PF13379">
    <property type="entry name" value="NMT1_2"/>
    <property type="match status" value="1"/>
</dbReference>
<accession>A0A3L7ANW7</accession>
<name>A0A3L7ANW7_9HYPH</name>
<sequence>MTPLLSRRHLIAGTAALGGSLALSPRLLRAAPLEGLDVLGAPNASTIVLVRLMQTAPFAAAAPSASFRLWRDTDDLRAAIVSGRTKLFTTPTHVPANLANRGLSLKLLCLLSMGHLSIVTADESITSFKDLAGKPVLGFFRNDMPDLVFRAIARREGLDPDKDMTLTYVQTPMEAAQMLAAGRAATAVLSEPPATAAIMMAKKEGRTLRRAVSLQAEWKRLYGGDGIPMAGVAVHEALLADSPELMAALRQGMVPAKDWVLQDRAAAAALAEETMQIKAPMFSAALDHFNVVAVGAKPMQGALVAFYEAILALAPEALGGRLPPDSFYLDL</sequence>
<dbReference type="PIRSF" id="PIRSF027386">
    <property type="entry name" value="UCP027386_ABC_sbc_TM0202"/>
    <property type="match status" value="1"/>
</dbReference>
<dbReference type="OrthoDB" id="9814375at2"/>
<evidence type="ECO:0000313" key="1">
    <source>
        <dbReference type="EMBL" id="RLP81168.1"/>
    </source>
</evidence>
<dbReference type="PROSITE" id="PS51318">
    <property type="entry name" value="TAT"/>
    <property type="match status" value="1"/>
</dbReference>
<gene>
    <name evidence="1" type="ORF">D9R14_04040</name>
</gene>
<dbReference type="SUPFAM" id="SSF53850">
    <property type="entry name" value="Periplasmic binding protein-like II"/>
    <property type="match status" value="1"/>
</dbReference>
<dbReference type="RefSeq" id="WP_121622020.1">
    <property type="nucleotide sequence ID" value="NZ_JACIIW010000003.1"/>
</dbReference>
<protein>
    <submittedName>
        <fullName evidence="1">ABC transporter substrate-binding protein</fullName>
    </submittedName>
</protein>